<sequence>MSGLYYVLVKWAPVKHSNDAILTRNILHFSSRYDADEFYREIQVLQYNNAPYFTRLVRSSPQFWCYDSAQVQEAIHRLFLWNLVSKFKDVVSFANANQAQWNSSSNSVTGPDWVGGGSYFIRNRRQPNLYWWVHDTHIHTSEQRRTKFRIQQVIHSDSGSGCCPPVLIRKDKITVDVIPETVTSGAVAGGTQFVSIRNSNSNCLTLTNKPHDWTFEELINKQVGVRWGNEIPEEKGQARPLLVFMPNGGGDEWELC</sequence>
<dbReference type="OrthoDB" id="5364171at2759"/>
<organism evidence="1 2">
    <name type="scientific">Trichoderma harzianum</name>
    <name type="common">Hypocrea lixii</name>
    <dbReference type="NCBI Taxonomy" id="5544"/>
    <lineage>
        <taxon>Eukaryota</taxon>
        <taxon>Fungi</taxon>
        <taxon>Dikarya</taxon>
        <taxon>Ascomycota</taxon>
        <taxon>Pezizomycotina</taxon>
        <taxon>Sordariomycetes</taxon>
        <taxon>Hypocreomycetidae</taxon>
        <taxon>Hypocreales</taxon>
        <taxon>Hypocreaceae</taxon>
        <taxon>Trichoderma</taxon>
    </lineage>
</organism>
<evidence type="ECO:0000313" key="1">
    <source>
        <dbReference type="EMBL" id="KKO96954.1"/>
    </source>
</evidence>
<evidence type="ECO:0000313" key="2">
    <source>
        <dbReference type="Proteomes" id="UP000034112"/>
    </source>
</evidence>
<dbReference type="AlphaFoldDB" id="A0A0F9WWT6"/>
<accession>A0A0F9WWT6</accession>
<name>A0A0F9WWT6_TRIHA</name>
<protein>
    <submittedName>
        <fullName evidence="1">Uncharacterized protein</fullName>
    </submittedName>
</protein>
<dbReference type="OMA" id="THIHTSE"/>
<reference evidence="2" key="1">
    <citation type="journal article" date="2015" name="Genome Announc.">
        <title>Draft whole-genome sequence of the biocontrol agent Trichoderma harzianum T6776.</title>
        <authorList>
            <person name="Baroncelli R."/>
            <person name="Piaggeschi G."/>
            <person name="Fiorini L."/>
            <person name="Bertolini E."/>
            <person name="Zapparata A."/>
            <person name="Pe M.E."/>
            <person name="Sarrocco S."/>
            <person name="Vannacci G."/>
        </authorList>
    </citation>
    <scope>NUCLEOTIDE SEQUENCE [LARGE SCALE GENOMIC DNA]</scope>
    <source>
        <strain evidence="2">T6776</strain>
    </source>
</reference>
<comment type="caution">
    <text evidence="1">The sequence shown here is derived from an EMBL/GenBank/DDBJ whole genome shotgun (WGS) entry which is preliminary data.</text>
</comment>
<gene>
    <name evidence="1" type="ORF">THAR02_10942</name>
</gene>
<dbReference type="Proteomes" id="UP000034112">
    <property type="component" value="Unassembled WGS sequence"/>
</dbReference>
<dbReference type="EMBL" id="JOKZ01000678">
    <property type="protein sequence ID" value="KKO96954.1"/>
    <property type="molecule type" value="Genomic_DNA"/>
</dbReference>
<proteinExistence type="predicted"/>